<evidence type="ECO:0000313" key="3">
    <source>
        <dbReference type="Proteomes" id="UP001165122"/>
    </source>
</evidence>
<feature type="chain" id="PRO_5040997413" evidence="1">
    <location>
        <begin position="17"/>
        <end position="225"/>
    </location>
</feature>
<evidence type="ECO:0000256" key="1">
    <source>
        <dbReference type="SAM" id="SignalP"/>
    </source>
</evidence>
<gene>
    <name evidence="2" type="ORF">TrLO_g15134</name>
</gene>
<protein>
    <submittedName>
        <fullName evidence="2">Uncharacterized protein</fullName>
    </submittedName>
</protein>
<sequence length="225" mass="24870">MWFFTITILLFAPAGGFITPRTTPTHSLLKLNAAPKNYLAMAGLAASLLFTPLSAPPAFALPATIEDVKIQKGYSQITNLLDTWAESTTNCKTSNDNPYKGNCDRTPIKVMEVLGYKSTTSPLFNAEKMLLKIQLNGELDRILEERWGDDTKKIRSEELRFQTAADSYIESANQGSDTAYISSWGESNPGGGKDRIELFIERSKKDVVNCQKNLKTIADILGLKV</sequence>
<dbReference type="EMBL" id="BRXW01000079">
    <property type="protein sequence ID" value="GMI04903.1"/>
    <property type="molecule type" value="Genomic_DNA"/>
</dbReference>
<dbReference type="OrthoDB" id="436718at2759"/>
<name>A0A9W7CFP2_9STRA</name>
<comment type="caution">
    <text evidence="2">The sequence shown here is derived from an EMBL/GenBank/DDBJ whole genome shotgun (WGS) entry which is preliminary data.</text>
</comment>
<accession>A0A9W7CFP2</accession>
<dbReference type="Proteomes" id="UP001165122">
    <property type="component" value="Unassembled WGS sequence"/>
</dbReference>
<dbReference type="AlphaFoldDB" id="A0A9W7CFP2"/>
<reference evidence="3" key="1">
    <citation type="journal article" date="2023" name="Commun. Biol.">
        <title>Genome analysis of Parmales, the sister group of diatoms, reveals the evolutionary specialization of diatoms from phago-mixotrophs to photoautotrophs.</title>
        <authorList>
            <person name="Ban H."/>
            <person name="Sato S."/>
            <person name="Yoshikawa S."/>
            <person name="Yamada K."/>
            <person name="Nakamura Y."/>
            <person name="Ichinomiya M."/>
            <person name="Sato N."/>
            <person name="Blanc-Mathieu R."/>
            <person name="Endo H."/>
            <person name="Kuwata A."/>
            <person name="Ogata H."/>
        </authorList>
    </citation>
    <scope>NUCLEOTIDE SEQUENCE [LARGE SCALE GENOMIC DNA]</scope>
    <source>
        <strain evidence="3">NIES 3700</strain>
    </source>
</reference>
<keyword evidence="1" id="KW-0732">Signal</keyword>
<proteinExistence type="predicted"/>
<keyword evidence="3" id="KW-1185">Reference proteome</keyword>
<feature type="signal peptide" evidence="1">
    <location>
        <begin position="1"/>
        <end position="16"/>
    </location>
</feature>
<evidence type="ECO:0000313" key="2">
    <source>
        <dbReference type="EMBL" id="GMI04903.1"/>
    </source>
</evidence>
<organism evidence="2 3">
    <name type="scientific">Triparma laevis f. longispina</name>
    <dbReference type="NCBI Taxonomy" id="1714387"/>
    <lineage>
        <taxon>Eukaryota</taxon>
        <taxon>Sar</taxon>
        <taxon>Stramenopiles</taxon>
        <taxon>Ochrophyta</taxon>
        <taxon>Bolidophyceae</taxon>
        <taxon>Parmales</taxon>
        <taxon>Triparmaceae</taxon>
        <taxon>Triparma</taxon>
    </lineage>
</organism>